<accession>A0A0V0GDI7</accession>
<reference evidence="2" key="1">
    <citation type="submission" date="2015-12" db="EMBL/GenBank/DDBJ databases">
        <title>Gene expression during late stages of embryo sac development: a critical building block for successful pollen-pistil interactions.</title>
        <authorList>
            <person name="Liu Y."/>
            <person name="Joly V."/>
            <person name="Sabar M."/>
            <person name="Matton D.P."/>
        </authorList>
    </citation>
    <scope>NUCLEOTIDE SEQUENCE</scope>
</reference>
<sequence>MVAHSLILSTNYCFTNLATISITLSEKPNFLETVAKNNHDTLSYALAISNLTTTLWNLFLLLMSLTIS</sequence>
<organism evidence="2">
    <name type="scientific">Solanum chacoense</name>
    <name type="common">Chaco potato</name>
    <dbReference type="NCBI Taxonomy" id="4108"/>
    <lineage>
        <taxon>Eukaryota</taxon>
        <taxon>Viridiplantae</taxon>
        <taxon>Streptophyta</taxon>
        <taxon>Embryophyta</taxon>
        <taxon>Tracheophyta</taxon>
        <taxon>Spermatophyta</taxon>
        <taxon>Magnoliopsida</taxon>
        <taxon>eudicotyledons</taxon>
        <taxon>Gunneridae</taxon>
        <taxon>Pentapetalae</taxon>
        <taxon>asterids</taxon>
        <taxon>lamiids</taxon>
        <taxon>Solanales</taxon>
        <taxon>Solanaceae</taxon>
        <taxon>Solanoideae</taxon>
        <taxon>Solaneae</taxon>
        <taxon>Solanum</taxon>
    </lineage>
</organism>
<name>A0A0V0GDI7_SOLCH</name>
<feature type="transmembrane region" description="Helical" evidence="1">
    <location>
        <begin position="44"/>
        <end position="67"/>
    </location>
</feature>
<protein>
    <submittedName>
        <fullName evidence="2">Putative ovule protein</fullName>
    </submittedName>
</protein>
<keyword evidence="1" id="KW-1133">Transmembrane helix</keyword>
<dbReference type="EMBL" id="GEDG01042305">
    <property type="protein sequence ID" value="JAP06220.1"/>
    <property type="molecule type" value="Transcribed_RNA"/>
</dbReference>
<evidence type="ECO:0000256" key="1">
    <source>
        <dbReference type="SAM" id="Phobius"/>
    </source>
</evidence>
<proteinExistence type="predicted"/>
<evidence type="ECO:0000313" key="2">
    <source>
        <dbReference type="EMBL" id="JAP06220.1"/>
    </source>
</evidence>
<dbReference type="AlphaFoldDB" id="A0A0V0GDI7"/>
<keyword evidence="1" id="KW-0472">Membrane</keyword>
<keyword evidence="1" id="KW-0812">Transmembrane</keyword>
<feature type="non-terminal residue" evidence="2">
    <location>
        <position position="68"/>
    </location>
</feature>